<dbReference type="Proteomes" id="UP000694845">
    <property type="component" value="Unplaced"/>
</dbReference>
<evidence type="ECO:0000256" key="1">
    <source>
        <dbReference type="SAM" id="Phobius"/>
    </source>
</evidence>
<dbReference type="SMART" id="SM00060">
    <property type="entry name" value="FN3"/>
    <property type="match status" value="1"/>
</dbReference>
<dbReference type="InterPro" id="IPR036116">
    <property type="entry name" value="FN3_sf"/>
</dbReference>
<keyword evidence="1" id="KW-1133">Transmembrane helix</keyword>
<organism evidence="3 4">
    <name type="scientific">Acanthaster planci</name>
    <name type="common">Crown-of-thorns starfish</name>
    <dbReference type="NCBI Taxonomy" id="133434"/>
    <lineage>
        <taxon>Eukaryota</taxon>
        <taxon>Metazoa</taxon>
        <taxon>Echinodermata</taxon>
        <taxon>Eleutherozoa</taxon>
        <taxon>Asterozoa</taxon>
        <taxon>Asteroidea</taxon>
        <taxon>Valvatacea</taxon>
        <taxon>Valvatida</taxon>
        <taxon>Acanthasteridae</taxon>
        <taxon>Acanthaster</taxon>
    </lineage>
</organism>
<feature type="domain" description="Fibronectin type-III" evidence="2">
    <location>
        <begin position="79"/>
        <end position="171"/>
    </location>
</feature>
<sequence>MVCRHRRSLAVYSLQTFAAVVKRTGPTAVRKCTVIMCSTLASVCGLLSQVTRQFSNTLMLVFTLVLCLASVIEGGMPAAPRNLTLVGQVLSKQVKISWVPGNPRDNLTDYVIVNRAQGSDTMTVSRIDPEYTFYTLKDLKEETSYIVYVKAAVGNVRSLSSVMLEFRTPRTDDQGLLDVEDIAQLDARKRVYSLVTVLVLWVFLVALCVKYGGLVRQLRVHVFRGQVTPMEVDSEGSLVEKEL</sequence>
<gene>
    <name evidence="4" type="primary">LOC110979133</name>
</gene>
<evidence type="ECO:0000313" key="4">
    <source>
        <dbReference type="RefSeq" id="XP_022090380.1"/>
    </source>
</evidence>
<dbReference type="Gene3D" id="2.60.40.10">
    <property type="entry name" value="Immunoglobulins"/>
    <property type="match status" value="1"/>
</dbReference>
<dbReference type="Pfam" id="PF00041">
    <property type="entry name" value="fn3"/>
    <property type="match status" value="1"/>
</dbReference>
<dbReference type="SUPFAM" id="SSF49265">
    <property type="entry name" value="Fibronectin type III"/>
    <property type="match status" value="1"/>
</dbReference>
<feature type="transmembrane region" description="Helical" evidence="1">
    <location>
        <begin position="191"/>
        <end position="209"/>
    </location>
</feature>
<evidence type="ECO:0000313" key="3">
    <source>
        <dbReference type="Proteomes" id="UP000694845"/>
    </source>
</evidence>
<accession>A0A8B7YDC3</accession>
<dbReference type="InterPro" id="IPR003961">
    <property type="entry name" value="FN3_dom"/>
</dbReference>
<name>A0A8B7YDC3_ACAPL</name>
<proteinExistence type="predicted"/>
<keyword evidence="1" id="KW-0472">Membrane</keyword>
<dbReference type="OrthoDB" id="10383036at2759"/>
<feature type="transmembrane region" description="Helical" evidence="1">
    <location>
        <begin position="54"/>
        <end position="72"/>
    </location>
</feature>
<reference evidence="4" key="1">
    <citation type="submission" date="2025-08" db="UniProtKB">
        <authorList>
            <consortium name="RefSeq"/>
        </authorList>
    </citation>
    <scope>IDENTIFICATION</scope>
</reference>
<dbReference type="PROSITE" id="PS50853">
    <property type="entry name" value="FN3"/>
    <property type="match status" value="1"/>
</dbReference>
<dbReference type="AlphaFoldDB" id="A0A8B7YDC3"/>
<dbReference type="RefSeq" id="XP_022090380.1">
    <property type="nucleotide sequence ID" value="XM_022234688.1"/>
</dbReference>
<protein>
    <submittedName>
        <fullName evidence="4">Uncharacterized protein LOC110979133 isoform X3</fullName>
    </submittedName>
</protein>
<dbReference type="InterPro" id="IPR013783">
    <property type="entry name" value="Ig-like_fold"/>
</dbReference>
<dbReference type="GeneID" id="110979133"/>
<evidence type="ECO:0000259" key="2">
    <source>
        <dbReference type="PROSITE" id="PS50853"/>
    </source>
</evidence>
<keyword evidence="1" id="KW-0812">Transmembrane</keyword>
<dbReference type="CDD" id="cd00063">
    <property type="entry name" value="FN3"/>
    <property type="match status" value="1"/>
</dbReference>
<keyword evidence="3" id="KW-1185">Reference proteome</keyword>